<keyword evidence="1" id="KW-0472">Membrane</keyword>
<evidence type="ECO:0000313" key="3">
    <source>
        <dbReference type="Proteomes" id="UP000386466"/>
    </source>
</evidence>
<keyword evidence="1" id="KW-1133">Transmembrane helix</keyword>
<dbReference type="PANTHER" id="PTHR34928:SF2">
    <property type="entry name" value="TRANSMEMBRANE PROTEIN 217"/>
    <property type="match status" value="1"/>
</dbReference>
<keyword evidence="3" id="KW-1185">Reference proteome</keyword>
<dbReference type="EMBL" id="CAAGRJ010000502">
    <property type="protein sequence ID" value="VFV17991.1"/>
    <property type="molecule type" value="Genomic_DNA"/>
</dbReference>
<evidence type="ECO:0000313" key="2">
    <source>
        <dbReference type="EMBL" id="VFV17991.1"/>
    </source>
</evidence>
<evidence type="ECO:0008006" key="4">
    <source>
        <dbReference type="Google" id="ProtNLM"/>
    </source>
</evidence>
<protein>
    <recommendedName>
        <fullName evidence="4">Transmembrane protein 217</fullName>
    </recommendedName>
</protein>
<evidence type="ECO:0000256" key="1">
    <source>
        <dbReference type="SAM" id="Phobius"/>
    </source>
</evidence>
<feature type="transmembrane region" description="Helical" evidence="1">
    <location>
        <begin position="52"/>
        <end position="82"/>
    </location>
</feature>
<gene>
    <name evidence="2" type="ORF">LYPA_23C017146</name>
</gene>
<organism evidence="2 3">
    <name type="scientific">Lynx pardinus</name>
    <name type="common">Iberian lynx</name>
    <name type="synonym">Felis pardina</name>
    <dbReference type="NCBI Taxonomy" id="191816"/>
    <lineage>
        <taxon>Eukaryota</taxon>
        <taxon>Metazoa</taxon>
        <taxon>Chordata</taxon>
        <taxon>Craniata</taxon>
        <taxon>Vertebrata</taxon>
        <taxon>Euteleostomi</taxon>
        <taxon>Mammalia</taxon>
        <taxon>Eutheria</taxon>
        <taxon>Laurasiatheria</taxon>
        <taxon>Carnivora</taxon>
        <taxon>Feliformia</taxon>
        <taxon>Felidae</taxon>
        <taxon>Felinae</taxon>
        <taxon>Lynx</taxon>
    </lineage>
</organism>
<reference evidence="2 3" key="1">
    <citation type="submission" date="2019-01" db="EMBL/GenBank/DDBJ databases">
        <authorList>
            <person name="Alioto T."/>
            <person name="Alioto T."/>
        </authorList>
    </citation>
    <scope>NUCLEOTIDE SEQUENCE [LARGE SCALE GENOMIC DNA]</scope>
</reference>
<feature type="transmembrane region" description="Helical" evidence="1">
    <location>
        <begin position="94"/>
        <end position="114"/>
    </location>
</feature>
<keyword evidence="1" id="KW-0812">Transmembrane</keyword>
<dbReference type="AlphaFoldDB" id="A0A485MB54"/>
<feature type="transmembrane region" description="Helical" evidence="1">
    <location>
        <begin position="126"/>
        <end position="147"/>
    </location>
</feature>
<dbReference type="Pfam" id="PF15049">
    <property type="entry name" value="DUF4534"/>
    <property type="match status" value="1"/>
</dbReference>
<feature type="transmembrane region" description="Helical" evidence="1">
    <location>
        <begin position="12"/>
        <end position="32"/>
    </location>
</feature>
<dbReference type="Proteomes" id="UP000386466">
    <property type="component" value="Unassembled WGS sequence"/>
</dbReference>
<dbReference type="PANTHER" id="PTHR34928">
    <property type="entry name" value="TRANSMEMBRANE PROTEIN 217"/>
    <property type="match status" value="1"/>
</dbReference>
<accession>A0A485MB54</accession>
<proteinExistence type="predicted"/>
<dbReference type="InterPro" id="IPR027862">
    <property type="entry name" value="DUF4534"/>
</dbReference>
<name>A0A485MB54_LYNPA</name>
<sequence>MRQQHWFGMTAKMGTVLSGVFTIVATNMYLIFEHRYIRNNNCTDNHLLNKSASVLISQFIICWAFNMVFFLSFITLIISCFLLYSVYAQIHRGLVTYIIWILFYEAVNIIVQIFTNNDSVIEAVRVVRWFGLMSRIFMHCFWIFYVISYAHIIYKSQSPGNIISYNRRISTAFDPQLSNSTLGHGHICICTSGSCSFGAITNRNTINICG</sequence>